<evidence type="ECO:0008006" key="3">
    <source>
        <dbReference type="Google" id="ProtNLM"/>
    </source>
</evidence>
<proteinExistence type="predicted"/>
<organism evidence="1 2">
    <name type="scientific">Anoxybacillus flavithermus</name>
    <dbReference type="NCBI Taxonomy" id="33934"/>
    <lineage>
        <taxon>Bacteria</taxon>
        <taxon>Bacillati</taxon>
        <taxon>Bacillota</taxon>
        <taxon>Bacilli</taxon>
        <taxon>Bacillales</taxon>
        <taxon>Anoxybacillaceae</taxon>
        <taxon>Anoxybacillus</taxon>
    </lineage>
</organism>
<gene>
    <name evidence="1" type="ORF">CS060_12135</name>
</gene>
<protein>
    <recommendedName>
        <fullName evidence="3">DUF1832 domain-containing protein</fullName>
    </recommendedName>
</protein>
<accession>A0A2G5RML4</accession>
<dbReference type="EMBL" id="PEDM01000035">
    <property type="protein sequence ID" value="PIC03976.1"/>
    <property type="molecule type" value="Genomic_DNA"/>
</dbReference>
<evidence type="ECO:0000313" key="2">
    <source>
        <dbReference type="Proteomes" id="UP000230559"/>
    </source>
</evidence>
<dbReference type="Proteomes" id="UP000230559">
    <property type="component" value="Unassembled WGS sequence"/>
</dbReference>
<dbReference type="RefSeq" id="WP_035049617.1">
    <property type="nucleotide sequence ID" value="NZ_PEDM01000035.1"/>
</dbReference>
<name>A0A2G5RML4_9BACL</name>
<reference evidence="1 2" key="1">
    <citation type="submission" date="2017-10" db="EMBL/GenBank/DDBJ databases">
        <title>Draft genome sequence of Anoxybacillus flavithermus KU2-6-11 from caldera Uzon (Russia:Kamchtka).</title>
        <authorList>
            <person name="Korzhuk A.V."/>
            <person name="Rozanov A.S."/>
            <person name="Bryanskaya A.V."/>
            <person name="Peltek S.E."/>
        </authorList>
    </citation>
    <scope>NUCLEOTIDE SEQUENCE [LARGE SCALE GENOMIC DNA]</scope>
    <source>
        <strain evidence="1 2">KU2-6_11</strain>
    </source>
</reference>
<dbReference type="AlphaFoldDB" id="A0A2G5RML4"/>
<evidence type="ECO:0000313" key="1">
    <source>
        <dbReference type="EMBL" id="PIC03976.1"/>
    </source>
</evidence>
<comment type="caution">
    <text evidence="1">The sequence shown here is derived from an EMBL/GenBank/DDBJ whole genome shotgun (WGS) entry which is preliminary data.</text>
</comment>
<sequence>MAGVKLSKHGYEILEVVMTELEMERPEVLRLAFAKGLTESEAIQEVKREHSDFEFPVSVIAKADEILLVKHLIIDKAQTQIDEKKLDRLILSCVEQGLEIMNQEIKQLSSADNYLLYLIQKHTV</sequence>